<evidence type="ECO:0000313" key="20">
    <source>
        <dbReference type="EMBL" id="RGM08062.1"/>
    </source>
</evidence>
<evidence type="ECO:0000256" key="8">
    <source>
        <dbReference type="ARBA" id="ARBA00022741"/>
    </source>
</evidence>
<evidence type="ECO:0000259" key="17">
    <source>
        <dbReference type="PROSITE" id="PS50885"/>
    </source>
</evidence>
<dbReference type="EMBL" id="QSON01000044">
    <property type="protein sequence ID" value="RGI94086.1"/>
    <property type="molecule type" value="Genomic_DNA"/>
</dbReference>
<dbReference type="Pfam" id="PF02518">
    <property type="entry name" value="HATPase_c"/>
    <property type="match status" value="1"/>
</dbReference>
<dbReference type="Proteomes" id="UP000261257">
    <property type="component" value="Unassembled WGS sequence"/>
</dbReference>
<dbReference type="InterPro" id="IPR050398">
    <property type="entry name" value="HssS/ArlS-like"/>
</dbReference>
<keyword evidence="9 19" id="KW-0418">Kinase</keyword>
<dbReference type="AlphaFoldDB" id="A0A374NVY0"/>
<evidence type="ECO:0000256" key="7">
    <source>
        <dbReference type="ARBA" id="ARBA00022692"/>
    </source>
</evidence>
<evidence type="ECO:0000256" key="1">
    <source>
        <dbReference type="ARBA" id="ARBA00000085"/>
    </source>
</evidence>
<dbReference type="InterPro" id="IPR004358">
    <property type="entry name" value="Sig_transdc_His_kin-like_C"/>
</dbReference>
<evidence type="ECO:0000256" key="5">
    <source>
        <dbReference type="ARBA" id="ARBA00022553"/>
    </source>
</evidence>
<keyword evidence="6" id="KW-0808">Transferase</keyword>
<keyword evidence="11 15" id="KW-1133">Transmembrane helix</keyword>
<evidence type="ECO:0000256" key="14">
    <source>
        <dbReference type="SAM" id="Coils"/>
    </source>
</evidence>
<dbReference type="Pfam" id="PF00512">
    <property type="entry name" value="HisKA"/>
    <property type="match status" value="1"/>
</dbReference>
<dbReference type="InterPro" id="IPR036890">
    <property type="entry name" value="HATPase_C_sf"/>
</dbReference>
<evidence type="ECO:0000256" key="13">
    <source>
        <dbReference type="ARBA" id="ARBA00023136"/>
    </source>
</evidence>
<dbReference type="SUPFAM" id="SSF47384">
    <property type="entry name" value="Homodimeric domain of signal transducing histidine kinase"/>
    <property type="match status" value="1"/>
</dbReference>
<feature type="transmembrane region" description="Helical" evidence="15">
    <location>
        <begin position="12"/>
        <end position="34"/>
    </location>
</feature>
<dbReference type="EMBL" id="QTJW01000040">
    <property type="protein sequence ID" value="RGD66617.1"/>
    <property type="molecule type" value="Genomic_DNA"/>
</dbReference>
<gene>
    <name evidence="18" type="ORF">DWX31_31695</name>
    <name evidence="20" type="ORF">DXC39_06045</name>
    <name evidence="19" type="ORF">DXD79_33725</name>
</gene>
<feature type="transmembrane region" description="Helical" evidence="15">
    <location>
        <begin position="46"/>
        <end position="77"/>
    </location>
</feature>
<dbReference type="SMART" id="SM00387">
    <property type="entry name" value="HATPase_c"/>
    <property type="match status" value="1"/>
</dbReference>
<keyword evidence="4" id="KW-1003">Cell membrane</keyword>
<dbReference type="PROSITE" id="PS50109">
    <property type="entry name" value="HIS_KIN"/>
    <property type="match status" value="1"/>
</dbReference>
<evidence type="ECO:0000313" key="21">
    <source>
        <dbReference type="Proteomes" id="UP000261023"/>
    </source>
</evidence>
<dbReference type="Gene3D" id="6.10.340.10">
    <property type="match status" value="1"/>
</dbReference>
<feature type="coiled-coil region" evidence="14">
    <location>
        <begin position="116"/>
        <end position="146"/>
    </location>
</feature>
<dbReference type="PROSITE" id="PS50885">
    <property type="entry name" value="HAMP"/>
    <property type="match status" value="1"/>
</dbReference>
<dbReference type="GO" id="GO:0000155">
    <property type="term" value="F:phosphorelay sensor kinase activity"/>
    <property type="evidence" value="ECO:0007669"/>
    <property type="project" value="InterPro"/>
</dbReference>
<name>A0A374NVY0_9FIRM</name>
<evidence type="ECO:0000313" key="18">
    <source>
        <dbReference type="EMBL" id="RGD66617.1"/>
    </source>
</evidence>
<keyword evidence="14" id="KW-0175">Coiled coil</keyword>
<organism evidence="19 23">
    <name type="scientific">Hungatella hathewayi</name>
    <dbReference type="NCBI Taxonomy" id="154046"/>
    <lineage>
        <taxon>Bacteria</taxon>
        <taxon>Bacillati</taxon>
        <taxon>Bacillota</taxon>
        <taxon>Clostridia</taxon>
        <taxon>Lachnospirales</taxon>
        <taxon>Lachnospiraceae</taxon>
        <taxon>Hungatella</taxon>
    </lineage>
</organism>
<dbReference type="SUPFAM" id="SSF158472">
    <property type="entry name" value="HAMP domain-like"/>
    <property type="match status" value="1"/>
</dbReference>
<dbReference type="PANTHER" id="PTHR45528">
    <property type="entry name" value="SENSOR HISTIDINE KINASE CPXA"/>
    <property type="match status" value="1"/>
</dbReference>
<evidence type="ECO:0000313" key="19">
    <source>
        <dbReference type="EMBL" id="RGI94086.1"/>
    </source>
</evidence>
<comment type="catalytic activity">
    <reaction evidence="1">
        <text>ATP + protein L-histidine = ADP + protein N-phospho-L-histidine.</text>
        <dbReference type="EC" id="2.7.13.3"/>
    </reaction>
</comment>
<dbReference type="GO" id="GO:0005524">
    <property type="term" value="F:ATP binding"/>
    <property type="evidence" value="ECO:0007669"/>
    <property type="project" value="UniProtKB-KW"/>
</dbReference>
<keyword evidence="12" id="KW-0902">Two-component regulatory system</keyword>
<dbReference type="InterPro" id="IPR036097">
    <property type="entry name" value="HisK_dim/P_sf"/>
</dbReference>
<dbReference type="Pfam" id="PF00672">
    <property type="entry name" value="HAMP"/>
    <property type="match status" value="1"/>
</dbReference>
<evidence type="ECO:0000256" key="3">
    <source>
        <dbReference type="ARBA" id="ARBA00012438"/>
    </source>
</evidence>
<dbReference type="SUPFAM" id="SSF55874">
    <property type="entry name" value="ATPase domain of HSP90 chaperone/DNA topoisomerase II/histidine kinase"/>
    <property type="match status" value="1"/>
</dbReference>
<keyword evidence="8" id="KW-0547">Nucleotide-binding</keyword>
<dbReference type="SMART" id="SM00304">
    <property type="entry name" value="HAMP"/>
    <property type="match status" value="1"/>
</dbReference>
<dbReference type="InterPro" id="IPR003594">
    <property type="entry name" value="HATPase_dom"/>
</dbReference>
<evidence type="ECO:0000259" key="16">
    <source>
        <dbReference type="PROSITE" id="PS50109"/>
    </source>
</evidence>
<evidence type="ECO:0000313" key="22">
    <source>
        <dbReference type="Proteomes" id="UP000261257"/>
    </source>
</evidence>
<dbReference type="CDD" id="cd06225">
    <property type="entry name" value="HAMP"/>
    <property type="match status" value="1"/>
</dbReference>
<dbReference type="Gene3D" id="1.10.287.130">
    <property type="match status" value="1"/>
</dbReference>
<dbReference type="CDD" id="cd00075">
    <property type="entry name" value="HATPase"/>
    <property type="match status" value="1"/>
</dbReference>
<dbReference type="OrthoDB" id="9792991at2"/>
<evidence type="ECO:0000256" key="15">
    <source>
        <dbReference type="SAM" id="Phobius"/>
    </source>
</evidence>
<evidence type="ECO:0000256" key="6">
    <source>
        <dbReference type="ARBA" id="ARBA00022679"/>
    </source>
</evidence>
<comment type="caution">
    <text evidence="19">The sequence shown here is derived from an EMBL/GenBank/DDBJ whole genome shotgun (WGS) entry which is preliminary data.</text>
</comment>
<dbReference type="InterPro" id="IPR005467">
    <property type="entry name" value="His_kinase_dom"/>
</dbReference>
<evidence type="ECO:0000256" key="9">
    <source>
        <dbReference type="ARBA" id="ARBA00022777"/>
    </source>
</evidence>
<dbReference type="FunFam" id="3.30.565.10:FF:000013">
    <property type="entry name" value="Two-component sensor histidine kinase"/>
    <property type="match status" value="1"/>
</dbReference>
<protein>
    <recommendedName>
        <fullName evidence="3">histidine kinase</fullName>
        <ecNumber evidence="3">2.7.13.3</ecNumber>
    </recommendedName>
</protein>
<accession>A0A374NVY0</accession>
<evidence type="ECO:0000256" key="2">
    <source>
        <dbReference type="ARBA" id="ARBA00004651"/>
    </source>
</evidence>
<dbReference type="SMART" id="SM00388">
    <property type="entry name" value="HisKA"/>
    <property type="match status" value="1"/>
</dbReference>
<dbReference type="InterPro" id="IPR003661">
    <property type="entry name" value="HisK_dim/P_dom"/>
</dbReference>
<sequence>MNRRFRTRVITNIFYSAVVTVLIEVFLVTNVSLIATYMDNAGIDNFFISILVSFDVVVILMYVLFGILVFTVTFMILQEKSLRYITKISDAMQNISEGDLNVTVEVEGDDEFSSMAANLNKMVEDLKELMDKERESERTKNELITNVAHDLRTPLTSIIGYLELLSGDVKLEPEIQKKYINIAYVKTKRLEKLIEDLFGFTKMNYGKLSMHVGQVDVVKLLSQLLEEFYPSFVDKNLSYELQSNVPVKVITADGNLLARLFDNLINNAIKYGADGKRIMVKLHADDEIVTVSVINYGYVIPADELPLIFNKFYRVEQSRSTNTGGTGLGLAISKNIVDMHGGTITVTSDLSGTVFTVKLKVNFDVNKENFGKIG</sequence>
<dbReference type="CDD" id="cd00082">
    <property type="entry name" value="HisKA"/>
    <property type="match status" value="1"/>
</dbReference>
<dbReference type="EMBL" id="QSSQ01000002">
    <property type="protein sequence ID" value="RGM08062.1"/>
    <property type="molecule type" value="Genomic_DNA"/>
</dbReference>
<evidence type="ECO:0000256" key="10">
    <source>
        <dbReference type="ARBA" id="ARBA00022840"/>
    </source>
</evidence>
<feature type="domain" description="HAMP" evidence="17">
    <location>
        <begin position="79"/>
        <end position="131"/>
    </location>
</feature>
<proteinExistence type="predicted"/>
<keyword evidence="7 15" id="KW-0812">Transmembrane</keyword>
<dbReference type="PRINTS" id="PR00344">
    <property type="entry name" value="BCTRLSENSOR"/>
</dbReference>
<dbReference type="GO" id="GO:0005886">
    <property type="term" value="C:plasma membrane"/>
    <property type="evidence" value="ECO:0007669"/>
    <property type="project" value="UniProtKB-SubCell"/>
</dbReference>
<comment type="subcellular location">
    <subcellularLocation>
        <location evidence="2">Cell membrane</location>
        <topology evidence="2">Multi-pass membrane protein</topology>
    </subcellularLocation>
</comment>
<dbReference type="InterPro" id="IPR003660">
    <property type="entry name" value="HAMP_dom"/>
</dbReference>
<dbReference type="PANTHER" id="PTHR45528:SF1">
    <property type="entry name" value="SENSOR HISTIDINE KINASE CPXA"/>
    <property type="match status" value="1"/>
</dbReference>
<keyword evidence="10" id="KW-0067">ATP-binding</keyword>
<evidence type="ECO:0000256" key="4">
    <source>
        <dbReference type="ARBA" id="ARBA00022475"/>
    </source>
</evidence>
<dbReference type="Proteomes" id="UP000263014">
    <property type="component" value="Unassembled WGS sequence"/>
</dbReference>
<dbReference type="FunFam" id="1.10.287.130:FF:000008">
    <property type="entry name" value="Two-component sensor histidine kinase"/>
    <property type="match status" value="1"/>
</dbReference>
<keyword evidence="5" id="KW-0597">Phosphoprotein</keyword>
<reference evidence="21 22" key="1">
    <citation type="submission" date="2018-08" db="EMBL/GenBank/DDBJ databases">
        <title>A genome reference for cultivated species of the human gut microbiota.</title>
        <authorList>
            <person name="Zou Y."/>
            <person name="Xue W."/>
            <person name="Luo G."/>
        </authorList>
    </citation>
    <scope>NUCLEOTIDE SEQUENCE [LARGE SCALE GENOMIC DNA]</scope>
    <source>
        <strain evidence="18 21">AF19-13AC</strain>
        <strain evidence="20 22">TF05-11AC</strain>
        <strain evidence="19 23">TM09-12</strain>
    </source>
</reference>
<evidence type="ECO:0000256" key="11">
    <source>
        <dbReference type="ARBA" id="ARBA00022989"/>
    </source>
</evidence>
<dbReference type="Proteomes" id="UP000261023">
    <property type="component" value="Unassembled WGS sequence"/>
</dbReference>
<keyword evidence="13 15" id="KW-0472">Membrane</keyword>
<evidence type="ECO:0000313" key="23">
    <source>
        <dbReference type="Proteomes" id="UP000263014"/>
    </source>
</evidence>
<evidence type="ECO:0000256" key="12">
    <source>
        <dbReference type="ARBA" id="ARBA00023012"/>
    </source>
</evidence>
<dbReference type="EC" id="2.7.13.3" evidence="3"/>
<feature type="domain" description="Histidine kinase" evidence="16">
    <location>
        <begin position="146"/>
        <end position="363"/>
    </location>
</feature>
<dbReference type="Gene3D" id="3.30.565.10">
    <property type="entry name" value="Histidine kinase-like ATPase, C-terminal domain"/>
    <property type="match status" value="1"/>
</dbReference>